<dbReference type="PANTHER" id="PTHR36435:SF1">
    <property type="entry name" value="CAAX AMINO TERMINAL PROTEASE FAMILY PROTEIN"/>
    <property type="match status" value="1"/>
</dbReference>
<feature type="transmembrane region" description="Helical" evidence="1">
    <location>
        <begin position="128"/>
        <end position="147"/>
    </location>
</feature>
<feature type="transmembrane region" description="Helical" evidence="1">
    <location>
        <begin position="265"/>
        <end position="284"/>
    </location>
</feature>
<dbReference type="InterPro" id="IPR003675">
    <property type="entry name" value="Rce1/LyrA-like_dom"/>
</dbReference>
<sequence length="314" mass="34238">MHPSVGDFDTVDDDGARTSTFTRRTARALTMCGLAVLVAAPLWLLLTGNTSFPGSSDEGAPPMTLWQAMLPPLVGIVLTRVLPLGLAETDPLSRSPRALVFRQMWVLLVAALAFPIVIAVLPTGISRGLWYAILKVLLFLVVPLVAFRLLRRGQPHSAAVVVRVPRLRWLAPLPAVLAWFYLSRVSSLAPPPYPAAALPDPVTLAVVSLVTLLTAGVLEEIFYRGFLQTRLESLLGRWPAITVASLLFAAMHLPTHLHSGSVVTGLATVLVYQGLFGVFCGYLWSRYRNIWIVIAVHIVVNLAYVDLLLGWLGR</sequence>
<organism evidence="3 4">
    <name type="scientific">Actinopolyspora mzabensis</name>
    <dbReference type="NCBI Taxonomy" id="995066"/>
    <lineage>
        <taxon>Bacteria</taxon>
        <taxon>Bacillati</taxon>
        <taxon>Actinomycetota</taxon>
        <taxon>Actinomycetes</taxon>
        <taxon>Actinopolysporales</taxon>
        <taxon>Actinopolysporaceae</taxon>
        <taxon>Actinopolyspora</taxon>
    </lineage>
</organism>
<dbReference type="PANTHER" id="PTHR36435">
    <property type="entry name" value="SLR1288 PROTEIN"/>
    <property type="match status" value="1"/>
</dbReference>
<dbReference type="EMBL" id="FNFM01000003">
    <property type="protein sequence ID" value="SDJ98674.1"/>
    <property type="molecule type" value="Genomic_DNA"/>
</dbReference>
<feature type="transmembrane region" description="Helical" evidence="1">
    <location>
        <begin position="66"/>
        <end position="87"/>
    </location>
</feature>
<feature type="transmembrane region" description="Helical" evidence="1">
    <location>
        <begin position="167"/>
        <end position="182"/>
    </location>
</feature>
<gene>
    <name evidence="3" type="ORF">SAMN04487820_103294</name>
</gene>
<accession>A0A1G8Y8B4</accession>
<evidence type="ECO:0000313" key="4">
    <source>
        <dbReference type="Proteomes" id="UP000199213"/>
    </source>
</evidence>
<feature type="transmembrane region" description="Helical" evidence="1">
    <location>
        <begin position="99"/>
        <end position="122"/>
    </location>
</feature>
<keyword evidence="1" id="KW-0472">Membrane</keyword>
<feature type="transmembrane region" description="Helical" evidence="1">
    <location>
        <begin position="234"/>
        <end position="253"/>
    </location>
</feature>
<reference evidence="4" key="1">
    <citation type="submission" date="2016-10" db="EMBL/GenBank/DDBJ databases">
        <authorList>
            <person name="Varghese N."/>
            <person name="Submissions S."/>
        </authorList>
    </citation>
    <scope>NUCLEOTIDE SEQUENCE [LARGE SCALE GENOMIC DNA]</scope>
    <source>
        <strain evidence="4">DSM 45460</strain>
    </source>
</reference>
<feature type="transmembrane region" description="Helical" evidence="1">
    <location>
        <begin position="26"/>
        <end position="46"/>
    </location>
</feature>
<evidence type="ECO:0000256" key="1">
    <source>
        <dbReference type="SAM" id="Phobius"/>
    </source>
</evidence>
<dbReference type="AlphaFoldDB" id="A0A1G8Y8B4"/>
<dbReference type="GO" id="GO:0006508">
    <property type="term" value="P:proteolysis"/>
    <property type="evidence" value="ECO:0007669"/>
    <property type="project" value="UniProtKB-KW"/>
</dbReference>
<keyword evidence="4" id="KW-1185">Reference proteome</keyword>
<keyword evidence="3" id="KW-0645">Protease</keyword>
<protein>
    <submittedName>
        <fullName evidence="3">Membrane protease YdiL, CAAX protease family</fullName>
    </submittedName>
</protein>
<keyword evidence="1" id="KW-1133">Transmembrane helix</keyword>
<keyword evidence="1" id="KW-0812">Transmembrane</keyword>
<dbReference type="InterPro" id="IPR052710">
    <property type="entry name" value="CAAX_protease"/>
</dbReference>
<dbReference type="Pfam" id="PF02517">
    <property type="entry name" value="Rce1-like"/>
    <property type="match status" value="1"/>
</dbReference>
<dbReference type="GO" id="GO:0080120">
    <property type="term" value="P:CAAX-box protein maturation"/>
    <property type="evidence" value="ECO:0007669"/>
    <property type="project" value="UniProtKB-ARBA"/>
</dbReference>
<dbReference type="GO" id="GO:0004175">
    <property type="term" value="F:endopeptidase activity"/>
    <property type="evidence" value="ECO:0007669"/>
    <property type="project" value="UniProtKB-ARBA"/>
</dbReference>
<feature type="transmembrane region" description="Helical" evidence="1">
    <location>
        <begin position="291"/>
        <end position="312"/>
    </location>
</feature>
<name>A0A1G8Y8B4_ACTMZ</name>
<proteinExistence type="predicted"/>
<feature type="transmembrane region" description="Helical" evidence="1">
    <location>
        <begin position="202"/>
        <end position="222"/>
    </location>
</feature>
<dbReference type="Proteomes" id="UP000199213">
    <property type="component" value="Unassembled WGS sequence"/>
</dbReference>
<evidence type="ECO:0000313" key="3">
    <source>
        <dbReference type="EMBL" id="SDJ98674.1"/>
    </source>
</evidence>
<keyword evidence="3" id="KW-0378">Hydrolase</keyword>
<feature type="domain" description="CAAX prenyl protease 2/Lysostaphin resistance protein A-like" evidence="2">
    <location>
        <begin position="203"/>
        <end position="302"/>
    </location>
</feature>
<evidence type="ECO:0000259" key="2">
    <source>
        <dbReference type="Pfam" id="PF02517"/>
    </source>
</evidence>